<accession>A0A6M3LUP9</accession>
<sequence length="178" mass="20919">MSQSKEGLVKIKKEHRLKTEPISITVLPKVLNFNRMFPRSYEVENWRKVTLAEGMTLARKAKGLILKRYPDTSRVMLVGGIVDRGWSRRDIDLLIVSPSLYEEYKVKGERTTYRPHVPVQVPYKPYGSRETYQRIKTRSKDWRVLSFEKEVERYVAYPTTVLVIKDDKKLQDSWGVDV</sequence>
<proteinExistence type="predicted"/>
<protein>
    <submittedName>
        <fullName evidence="1">Uncharacterized protein</fullName>
    </submittedName>
</protein>
<name>A0A6M3LUP9_9ZZZZ</name>
<dbReference type="EMBL" id="MT143585">
    <property type="protein sequence ID" value="QJA98493.1"/>
    <property type="molecule type" value="Genomic_DNA"/>
</dbReference>
<dbReference type="EMBL" id="MT143879">
    <property type="protein sequence ID" value="QJB04335.1"/>
    <property type="molecule type" value="Genomic_DNA"/>
</dbReference>
<evidence type="ECO:0000313" key="1">
    <source>
        <dbReference type="EMBL" id="QJA98493.1"/>
    </source>
</evidence>
<organism evidence="1">
    <name type="scientific">viral metagenome</name>
    <dbReference type="NCBI Taxonomy" id="1070528"/>
    <lineage>
        <taxon>unclassified sequences</taxon>
        <taxon>metagenomes</taxon>
        <taxon>organismal metagenomes</taxon>
    </lineage>
</organism>
<dbReference type="AlphaFoldDB" id="A0A6M3LUP9"/>
<gene>
    <name evidence="1" type="ORF">MM171A01743_0007</name>
    <name evidence="2" type="ORF">MM171B00346_0047</name>
</gene>
<evidence type="ECO:0000313" key="2">
    <source>
        <dbReference type="EMBL" id="QJB04335.1"/>
    </source>
</evidence>
<reference evidence="1" key="1">
    <citation type="submission" date="2020-03" db="EMBL/GenBank/DDBJ databases">
        <title>The deep terrestrial virosphere.</title>
        <authorList>
            <person name="Holmfeldt K."/>
            <person name="Nilsson E."/>
            <person name="Simone D."/>
            <person name="Lopez-Fernandez M."/>
            <person name="Wu X."/>
            <person name="de Brujin I."/>
            <person name="Lundin D."/>
            <person name="Andersson A."/>
            <person name="Bertilsson S."/>
            <person name="Dopson M."/>
        </authorList>
    </citation>
    <scope>NUCLEOTIDE SEQUENCE</scope>
    <source>
        <strain evidence="1">MM171A01743</strain>
        <strain evidence="2">MM171B00346</strain>
    </source>
</reference>